<proteinExistence type="predicted"/>
<dbReference type="OrthoDB" id="336094at2"/>
<evidence type="ECO:0000313" key="2">
    <source>
        <dbReference type="EMBL" id="EAP87598.1"/>
    </source>
</evidence>
<dbReference type="EMBL" id="CP002046">
    <property type="protein sequence ID" value="EAP87598.1"/>
    <property type="molecule type" value="Genomic_DNA"/>
</dbReference>
<evidence type="ECO:0000259" key="1">
    <source>
        <dbReference type="Pfam" id="PF20409"/>
    </source>
</evidence>
<gene>
    <name evidence="2" type="ordered locus">CA2559_02545</name>
</gene>
<dbReference type="InterPro" id="IPR032710">
    <property type="entry name" value="NTF2-like_dom_sf"/>
</dbReference>
<evidence type="ECO:0000313" key="3">
    <source>
        <dbReference type="Proteomes" id="UP000002297"/>
    </source>
</evidence>
<dbReference type="eggNOG" id="COG3631">
    <property type="taxonomic scope" value="Bacteria"/>
</dbReference>
<dbReference type="SUPFAM" id="SSF54427">
    <property type="entry name" value="NTF2-like"/>
    <property type="match status" value="1"/>
</dbReference>
<protein>
    <recommendedName>
        <fullName evidence="1">SnoaL-like domain-containing protein</fullName>
    </recommendedName>
</protein>
<dbReference type="Gene3D" id="3.10.450.50">
    <property type="match status" value="1"/>
</dbReference>
<dbReference type="STRING" id="216432.CA2559_02545"/>
<dbReference type="HOGENOM" id="CLU_151236_0_0_10"/>
<sequence>MTTQEVADQLVKWCNEGNEAKCYQELYSPDAVSWEMEADPNDAMAKCVGMQEIQKKGEWWYENFEVHSSKASEPTVADGYFTTRFDMDTTHKPSGQRSKMSELGVYKVKDGKITEERFFYQNGEQQ</sequence>
<dbReference type="InterPro" id="IPR046860">
    <property type="entry name" value="SnoaL_5"/>
</dbReference>
<dbReference type="Pfam" id="PF20409">
    <property type="entry name" value="SnoaL_5"/>
    <property type="match status" value="1"/>
</dbReference>
<dbReference type="RefSeq" id="WP_013186276.1">
    <property type="nucleotide sequence ID" value="NC_014230.1"/>
</dbReference>
<dbReference type="GeneID" id="89452303"/>
<keyword evidence="3" id="KW-1185">Reference proteome</keyword>
<dbReference type="AlphaFoldDB" id="A3U5T1"/>
<feature type="domain" description="SnoaL-like" evidence="1">
    <location>
        <begin position="1"/>
        <end position="120"/>
    </location>
</feature>
<dbReference type="KEGG" id="cat:CA2559_02545"/>
<dbReference type="Proteomes" id="UP000002297">
    <property type="component" value="Chromosome"/>
</dbReference>
<accession>A3U5T1</accession>
<reference evidence="2 3" key="1">
    <citation type="journal article" date="2010" name="J. Bacteriol.">
        <title>The complete genome sequence of Croceibacter atlanticus HTCC2559T.</title>
        <authorList>
            <person name="Oh H.M."/>
            <person name="Kang I."/>
            <person name="Ferriera S."/>
            <person name="Giovannoni S.J."/>
            <person name="Cho J.C."/>
        </authorList>
    </citation>
    <scope>NUCLEOTIDE SEQUENCE [LARGE SCALE GENOMIC DNA]</scope>
    <source>
        <strain evidence="3">ATCC BAA-628 / HTCC2559 / KCTC 12090</strain>
    </source>
</reference>
<organism evidence="2 3">
    <name type="scientific">Croceibacter atlanticus (strain ATCC BAA-628 / JCM 21780 / CIP 108009 / IAM 15332 / KCTC 12090 / HTCC2559)</name>
    <dbReference type="NCBI Taxonomy" id="216432"/>
    <lineage>
        <taxon>Bacteria</taxon>
        <taxon>Pseudomonadati</taxon>
        <taxon>Bacteroidota</taxon>
        <taxon>Flavobacteriia</taxon>
        <taxon>Flavobacteriales</taxon>
        <taxon>Flavobacteriaceae</taxon>
        <taxon>Croceibacter</taxon>
    </lineage>
</organism>
<name>A3U5T1_CROAH</name>